<keyword evidence="2" id="KW-0489">Methyltransferase</keyword>
<keyword evidence="2" id="KW-0808">Transferase</keyword>
<dbReference type="Pfam" id="PF13649">
    <property type="entry name" value="Methyltransf_25"/>
    <property type="match status" value="1"/>
</dbReference>
<comment type="caution">
    <text evidence="2">The sequence shown here is derived from an EMBL/GenBank/DDBJ whole genome shotgun (WGS) entry which is preliminary data.</text>
</comment>
<name>A0ABR8YYX1_9MICO</name>
<dbReference type="GO" id="GO:0008168">
    <property type="term" value="F:methyltransferase activity"/>
    <property type="evidence" value="ECO:0007669"/>
    <property type="project" value="UniProtKB-KW"/>
</dbReference>
<reference evidence="2 3" key="1">
    <citation type="submission" date="2020-08" db="EMBL/GenBank/DDBJ databases">
        <title>A Genomic Blueprint of the Chicken Gut Microbiome.</title>
        <authorList>
            <person name="Gilroy R."/>
            <person name="Ravi A."/>
            <person name="Getino M."/>
            <person name="Pursley I."/>
            <person name="Horton D.L."/>
            <person name="Alikhan N.-F."/>
            <person name="Baker D."/>
            <person name="Gharbi K."/>
            <person name="Hall N."/>
            <person name="Watson M."/>
            <person name="Adriaenssens E.M."/>
            <person name="Foster-Nyarko E."/>
            <person name="Jarju S."/>
            <person name="Secka A."/>
            <person name="Antonio M."/>
            <person name="Oren A."/>
            <person name="Chaudhuri R."/>
            <person name="La Ragione R.M."/>
            <person name="Hildebrand F."/>
            <person name="Pallen M.J."/>
        </authorList>
    </citation>
    <scope>NUCLEOTIDE SEQUENCE [LARGE SCALE GENOMIC DNA]</scope>
    <source>
        <strain evidence="2 3">Sa1BUA1</strain>
    </source>
</reference>
<dbReference type="PANTHER" id="PTHR43464:SF82">
    <property type="entry name" value="METHYLTRANSFERASE DOMAIN-CONTAINING PROTEIN"/>
    <property type="match status" value="1"/>
</dbReference>
<dbReference type="InterPro" id="IPR029063">
    <property type="entry name" value="SAM-dependent_MTases_sf"/>
</dbReference>
<dbReference type="Gene3D" id="3.40.50.150">
    <property type="entry name" value="Vaccinia Virus protein VP39"/>
    <property type="match status" value="1"/>
</dbReference>
<dbReference type="GO" id="GO:0032259">
    <property type="term" value="P:methylation"/>
    <property type="evidence" value="ECO:0007669"/>
    <property type="project" value="UniProtKB-KW"/>
</dbReference>
<dbReference type="CDD" id="cd02440">
    <property type="entry name" value="AdoMet_MTases"/>
    <property type="match status" value="1"/>
</dbReference>
<accession>A0ABR8YYX1</accession>
<dbReference type="Proteomes" id="UP000661894">
    <property type="component" value="Unassembled WGS sequence"/>
</dbReference>
<organism evidence="2 3">
    <name type="scientific">Oceanitalea stevensii</name>
    <dbReference type="NCBI Taxonomy" id="2763072"/>
    <lineage>
        <taxon>Bacteria</taxon>
        <taxon>Bacillati</taxon>
        <taxon>Actinomycetota</taxon>
        <taxon>Actinomycetes</taxon>
        <taxon>Micrococcales</taxon>
        <taxon>Bogoriellaceae</taxon>
        <taxon>Georgenia</taxon>
    </lineage>
</organism>
<dbReference type="PANTHER" id="PTHR43464">
    <property type="entry name" value="METHYLTRANSFERASE"/>
    <property type="match status" value="1"/>
</dbReference>
<evidence type="ECO:0000313" key="3">
    <source>
        <dbReference type="Proteomes" id="UP000661894"/>
    </source>
</evidence>
<evidence type="ECO:0000259" key="1">
    <source>
        <dbReference type="Pfam" id="PF13649"/>
    </source>
</evidence>
<gene>
    <name evidence="2" type="ORF">H9624_01105</name>
</gene>
<keyword evidence="3" id="KW-1185">Reference proteome</keyword>
<evidence type="ECO:0000313" key="2">
    <source>
        <dbReference type="EMBL" id="MBD8060916.1"/>
    </source>
</evidence>
<protein>
    <submittedName>
        <fullName evidence="2">Class I SAM-dependent methyltransferase</fullName>
    </submittedName>
</protein>
<dbReference type="SUPFAM" id="SSF53335">
    <property type="entry name" value="S-adenosyl-L-methionine-dependent methyltransferases"/>
    <property type="match status" value="1"/>
</dbReference>
<proteinExistence type="predicted"/>
<dbReference type="EMBL" id="JACSPO010000001">
    <property type="protein sequence ID" value="MBD8060916.1"/>
    <property type="molecule type" value="Genomic_DNA"/>
</dbReference>
<dbReference type="RefSeq" id="WP_251838065.1">
    <property type="nucleotide sequence ID" value="NZ_JACSPO010000001.1"/>
</dbReference>
<sequence>MSTLPPAGDRPSDALAGADVGVDPEDALLANRANWDDRADIHAASAMYDLPGFVADPQRISDVARDDLAILGPHLPGGTVRGLDVVHLQCHVGTDTLSLARLGARVTGVDLSPRSLEIARDLADRCGLEATFVEADAQHAADAVTADFDVVYTSIGVLTWLRDLTAWASSVARLLRPGGTFFVRDGHPMLYTLDDARDDLLEVRYRYFPTGLAQVWDEETSYTGDDRAIAHPRTYEYPHSLSEVIEALLGAGLCLTSFGEQQTCPWLGHPLMEPVGPDWAFPEPVRQKVPTTYSITAVKDA</sequence>
<feature type="domain" description="Methyltransferase" evidence="1">
    <location>
        <begin position="85"/>
        <end position="179"/>
    </location>
</feature>
<dbReference type="InterPro" id="IPR041698">
    <property type="entry name" value="Methyltransf_25"/>
</dbReference>